<name>A0ABD7PQQ3_RHILE</name>
<dbReference type="InterPro" id="IPR039424">
    <property type="entry name" value="SBP_5"/>
</dbReference>
<feature type="signal peptide" evidence="4">
    <location>
        <begin position="1"/>
        <end position="19"/>
    </location>
</feature>
<evidence type="ECO:0000259" key="5">
    <source>
        <dbReference type="Pfam" id="PF00496"/>
    </source>
</evidence>
<dbReference type="EMBL" id="SIPS01000001">
    <property type="protein sequence ID" value="TAW29738.1"/>
    <property type="molecule type" value="Genomic_DNA"/>
</dbReference>
<dbReference type="SUPFAM" id="SSF53850">
    <property type="entry name" value="Periplasmic binding protein-like II"/>
    <property type="match status" value="1"/>
</dbReference>
<evidence type="ECO:0000313" key="7">
    <source>
        <dbReference type="Proteomes" id="UP000292036"/>
    </source>
</evidence>
<evidence type="ECO:0000256" key="1">
    <source>
        <dbReference type="ARBA" id="ARBA00004418"/>
    </source>
</evidence>
<dbReference type="Proteomes" id="UP000292036">
    <property type="component" value="Unassembled WGS sequence"/>
</dbReference>
<dbReference type="RefSeq" id="WP_033182634.1">
    <property type="nucleotide sequence ID" value="NZ_JACDJD010000022.1"/>
</dbReference>
<evidence type="ECO:0000256" key="3">
    <source>
        <dbReference type="ARBA" id="ARBA00022729"/>
    </source>
</evidence>
<dbReference type="InterPro" id="IPR030678">
    <property type="entry name" value="Peptide/Ni-bd"/>
</dbReference>
<feature type="domain" description="Solute-binding protein family 5" evidence="5">
    <location>
        <begin position="108"/>
        <end position="516"/>
    </location>
</feature>
<dbReference type="CDD" id="cd08497">
    <property type="entry name" value="MbnE-like"/>
    <property type="match status" value="1"/>
</dbReference>
<accession>A0ABD7PQQ3</accession>
<dbReference type="PIRSF" id="PIRSF002741">
    <property type="entry name" value="MppA"/>
    <property type="match status" value="1"/>
</dbReference>
<dbReference type="Gene3D" id="3.40.190.10">
    <property type="entry name" value="Periplasmic binding protein-like II"/>
    <property type="match status" value="1"/>
</dbReference>
<proteinExistence type="inferred from homology"/>
<comment type="caution">
    <text evidence="6">The sequence shown here is derived from an EMBL/GenBank/DDBJ whole genome shotgun (WGS) entry which is preliminary data.</text>
</comment>
<dbReference type="PANTHER" id="PTHR30290">
    <property type="entry name" value="PERIPLASMIC BINDING COMPONENT OF ABC TRANSPORTER"/>
    <property type="match status" value="1"/>
</dbReference>
<protein>
    <submittedName>
        <fullName evidence="6">ABC transporter substrate-binding protein</fullName>
    </submittedName>
</protein>
<dbReference type="PANTHER" id="PTHR30290:SF64">
    <property type="entry name" value="ABC TRANSPORTER PERIPLASMIC BINDING PROTEIN"/>
    <property type="match status" value="1"/>
</dbReference>
<comment type="similarity">
    <text evidence="2">Belongs to the bacterial solute-binding protein 5 family.</text>
</comment>
<dbReference type="GeneID" id="303214450"/>
<dbReference type="AlphaFoldDB" id="A0ABD7PQQ3"/>
<evidence type="ECO:0000256" key="4">
    <source>
        <dbReference type="SAM" id="SignalP"/>
    </source>
</evidence>
<gene>
    <name evidence="6" type="ORF">ELI19_09675</name>
</gene>
<reference evidence="6 7" key="1">
    <citation type="submission" date="2019-02" db="EMBL/GenBank/DDBJ databases">
        <title>The genomic architecture of introgression among sibling species of bacteria.</title>
        <authorList>
            <person name="Cavassim M.I.A."/>
            <person name="Moeskjaer S."/>
            <person name="Moslemi C."/>
            <person name="Fields B."/>
            <person name="Bachmann A."/>
            <person name="Vilhjalmsson B."/>
            <person name="Schierup M.H."/>
            <person name="Young J.P.W."/>
            <person name="Andersen S.U."/>
        </authorList>
    </citation>
    <scope>NUCLEOTIDE SEQUENCE [LARGE SCALE GENOMIC DNA]</scope>
    <source>
        <strain evidence="6 7">SM151B</strain>
    </source>
</reference>
<feature type="chain" id="PRO_5044890500" evidence="4">
    <location>
        <begin position="20"/>
        <end position="605"/>
    </location>
</feature>
<keyword evidence="3 4" id="KW-0732">Signal</keyword>
<dbReference type="InterPro" id="IPR000914">
    <property type="entry name" value="SBP_5_dom"/>
</dbReference>
<evidence type="ECO:0000313" key="6">
    <source>
        <dbReference type="EMBL" id="TAW29738.1"/>
    </source>
</evidence>
<sequence>MLRIVVPLVLSLLCGTVAAEPLHGIALHGIAMHGEPALPADYKHFPYVNPDVKKGGKITYGVVGTFDNLNPFILKSMRTTARGMWDPDYGNLVYESLMQRSRDEPFTLYGLLAETVEWDDDRRFIQFNLNPKAKWADGQPVTPEDVMFTFELMRDKGRVPFANRLNVVAKMEKVGEHSVRFTFNDKADRETPLIFGLFPVLPKHAIDPATFDRSSLTPPVGSGPYKVKTVKPGESITYERDPNYWGKDIPAKVGTDNYDQITVQYFLQDTTLFEAFKKGDVDIYPDGNPGHWANAYNFPAVTSGAVVKDVFTPKLPSGMLGFVFNTRRPIFADPKVREGLSLVFDFEWANKNLYSGAYKRTQSFWQNSELSSFGVPANAAELALLGPIKDKIAPEILDGTYKLPVTDGSGRDRNVLKQAVEQLKQGGYTIQGGKMLDGSGRQLAFEIMTQNADQEKLAVAYQRSLQTIGIAVSIRTVDDSQYQSRTNSFDYDMIMKSYTSSLSPGNEQLGRWSSAAKTREGSDSFAGAADPDLDALIDHLLRARSAEDFTAAVRSYDRLLLSGHYVLPLYHMDQQWVARSKRIGHPDTVPLYGYQLPVWWDASAQ</sequence>
<dbReference type="Gene3D" id="3.10.105.10">
    <property type="entry name" value="Dipeptide-binding Protein, Domain 3"/>
    <property type="match status" value="1"/>
</dbReference>
<dbReference type="GO" id="GO:0030288">
    <property type="term" value="C:outer membrane-bounded periplasmic space"/>
    <property type="evidence" value="ECO:0007669"/>
    <property type="project" value="UniProtKB-ARBA"/>
</dbReference>
<organism evidence="6 7">
    <name type="scientific">Rhizobium leguminosarum</name>
    <dbReference type="NCBI Taxonomy" id="384"/>
    <lineage>
        <taxon>Bacteria</taxon>
        <taxon>Pseudomonadati</taxon>
        <taxon>Pseudomonadota</taxon>
        <taxon>Alphaproteobacteria</taxon>
        <taxon>Hyphomicrobiales</taxon>
        <taxon>Rhizobiaceae</taxon>
        <taxon>Rhizobium/Agrobacterium group</taxon>
        <taxon>Rhizobium</taxon>
    </lineage>
</organism>
<dbReference type="Pfam" id="PF00496">
    <property type="entry name" value="SBP_bac_5"/>
    <property type="match status" value="1"/>
</dbReference>
<evidence type="ECO:0000256" key="2">
    <source>
        <dbReference type="ARBA" id="ARBA00005695"/>
    </source>
</evidence>
<comment type="subcellular location">
    <subcellularLocation>
        <location evidence="1">Periplasm</location>
    </subcellularLocation>
</comment>